<proteinExistence type="predicted"/>
<evidence type="ECO:0008006" key="3">
    <source>
        <dbReference type="Google" id="ProtNLM"/>
    </source>
</evidence>
<name>A0A1H0Y8Z1_9FLAO</name>
<dbReference type="OrthoDB" id="1122787at2"/>
<accession>A0A1H0Y8Z1</accession>
<gene>
    <name evidence="1" type="ORF">SAMN05421664_0567</name>
</gene>
<dbReference type="EMBL" id="FNKL01000001">
    <property type="protein sequence ID" value="SDQ11608.1"/>
    <property type="molecule type" value="Genomic_DNA"/>
</dbReference>
<protein>
    <recommendedName>
        <fullName evidence="3">Addiction module component</fullName>
    </recommendedName>
</protein>
<dbReference type="Proteomes" id="UP000199627">
    <property type="component" value="Unassembled WGS sequence"/>
</dbReference>
<evidence type="ECO:0000313" key="2">
    <source>
        <dbReference type="Proteomes" id="UP000199627"/>
    </source>
</evidence>
<sequence length="77" mass="8992">MSTAELKIDLINQITGITDKVRLKELLQLLKFQNDETVYLTNEDEKKAIMEARNEIKNEKVLSDAEVQKEINEWLSK</sequence>
<keyword evidence="2" id="KW-1185">Reference proteome</keyword>
<dbReference type="AlphaFoldDB" id="A0A1H0Y8Z1"/>
<dbReference type="STRING" id="311333.SAMN05421664_0567"/>
<organism evidence="1 2">
    <name type="scientific">Chryseobacterium soldanellicola</name>
    <dbReference type="NCBI Taxonomy" id="311333"/>
    <lineage>
        <taxon>Bacteria</taxon>
        <taxon>Pseudomonadati</taxon>
        <taxon>Bacteroidota</taxon>
        <taxon>Flavobacteriia</taxon>
        <taxon>Flavobacteriales</taxon>
        <taxon>Weeksellaceae</taxon>
        <taxon>Chryseobacterium group</taxon>
        <taxon>Chryseobacterium</taxon>
    </lineage>
</organism>
<reference evidence="2" key="1">
    <citation type="submission" date="2016-10" db="EMBL/GenBank/DDBJ databases">
        <authorList>
            <person name="Varghese N."/>
            <person name="Submissions S."/>
        </authorList>
    </citation>
    <scope>NUCLEOTIDE SEQUENCE [LARGE SCALE GENOMIC DNA]</scope>
    <source>
        <strain evidence="2">DSM 17072</strain>
    </source>
</reference>
<dbReference type="RefSeq" id="WP_089753427.1">
    <property type="nucleotide sequence ID" value="NZ_FNKL01000001.1"/>
</dbReference>
<evidence type="ECO:0000313" key="1">
    <source>
        <dbReference type="EMBL" id="SDQ11608.1"/>
    </source>
</evidence>